<keyword evidence="1" id="KW-1133">Transmembrane helix</keyword>
<feature type="transmembrane region" description="Helical" evidence="1">
    <location>
        <begin position="101"/>
        <end position="118"/>
    </location>
</feature>
<name>A0ABM9PKC1_9FLAO</name>
<comment type="caution">
    <text evidence="2">The sequence shown here is derived from an EMBL/GenBank/DDBJ whole genome shotgun (WGS) entry which is preliminary data.</text>
</comment>
<protein>
    <submittedName>
        <fullName evidence="2">Membrane protein</fullName>
    </submittedName>
</protein>
<dbReference type="PANTHER" id="PTHR37308">
    <property type="entry name" value="INTEGRAL MEMBRANE PROTEIN"/>
    <property type="match status" value="1"/>
</dbReference>
<dbReference type="PANTHER" id="PTHR37308:SF1">
    <property type="entry name" value="POLYPRENYL-PHOSPHATE TRANSPORTER"/>
    <property type="match status" value="1"/>
</dbReference>
<organism evidence="2 3">
    <name type="scientific">Tenacibaculum vairaonense</name>
    <dbReference type="NCBI Taxonomy" id="3137860"/>
    <lineage>
        <taxon>Bacteria</taxon>
        <taxon>Pseudomonadati</taxon>
        <taxon>Bacteroidota</taxon>
        <taxon>Flavobacteriia</taxon>
        <taxon>Flavobacteriales</taxon>
        <taxon>Flavobacteriaceae</taxon>
        <taxon>Tenacibaculum</taxon>
    </lineage>
</organism>
<evidence type="ECO:0000313" key="2">
    <source>
        <dbReference type="EMBL" id="CAL2106097.1"/>
    </source>
</evidence>
<keyword evidence="3" id="KW-1185">Reference proteome</keyword>
<feature type="transmembrane region" description="Helical" evidence="1">
    <location>
        <begin position="73"/>
        <end position="95"/>
    </location>
</feature>
<keyword evidence="1" id="KW-0472">Membrane</keyword>
<sequence length="307" mass="33695">MSRSIKDYVVIGLKGIAMGAADVVPGVSGGTIAFISGIYEELLTSISNINLKLLKTLRKEGFKKAWKQLNGNFLASLFIGIFISVLSLAKAIAWLLDNHPILLWSFFFGLVLASVIYIAKQITKWNFLSVMLIILGTVLAYYITTLNPMVTESSSPLFLFLAGALAICAMILPGISGSFILVLLGAYKPILTAVNDRDMTTIATVGVGTIVGLLSFSRILKWLFNNYKNYTLAALTGFIIGSLNKIWPWKEVITYRTNSHGEQVPFNERSISPFVYEGNAQLLYAIVLAIIGFSLILLLEKLAVKKQ</sequence>
<dbReference type="InterPro" id="IPR007163">
    <property type="entry name" value="VCA0040-like"/>
</dbReference>
<accession>A0ABM9PKC1</accession>
<reference evidence="2 3" key="1">
    <citation type="submission" date="2024-05" db="EMBL/GenBank/DDBJ databases">
        <authorList>
            <person name="Duchaud E."/>
        </authorList>
    </citation>
    <scope>NUCLEOTIDE SEQUENCE [LARGE SCALE GENOMIC DNA]</scope>
    <source>
        <strain evidence="2">Ena-SAMPLE-TAB-13-05-2024-13:56:06:370-140305</strain>
    </source>
</reference>
<evidence type="ECO:0000313" key="3">
    <source>
        <dbReference type="Proteomes" id="UP001497602"/>
    </source>
</evidence>
<feature type="transmembrane region" description="Helical" evidence="1">
    <location>
        <begin position="156"/>
        <end position="187"/>
    </location>
</feature>
<keyword evidence="1" id="KW-0812">Transmembrane</keyword>
<dbReference type="Proteomes" id="UP001497602">
    <property type="component" value="Unassembled WGS sequence"/>
</dbReference>
<feature type="transmembrane region" description="Helical" evidence="1">
    <location>
        <begin position="282"/>
        <end position="299"/>
    </location>
</feature>
<dbReference type="Pfam" id="PF04018">
    <property type="entry name" value="VCA0040-like"/>
    <property type="match status" value="1"/>
</dbReference>
<feature type="transmembrane region" description="Helical" evidence="1">
    <location>
        <begin position="125"/>
        <end position="144"/>
    </location>
</feature>
<dbReference type="EMBL" id="CAXJRC010000011">
    <property type="protein sequence ID" value="CAL2106097.1"/>
    <property type="molecule type" value="Genomic_DNA"/>
</dbReference>
<dbReference type="RefSeq" id="WP_348737902.1">
    <property type="nucleotide sequence ID" value="NZ_CAXJRC010000011.1"/>
</dbReference>
<proteinExistence type="predicted"/>
<feature type="transmembrane region" description="Helical" evidence="1">
    <location>
        <begin position="199"/>
        <end position="220"/>
    </location>
</feature>
<gene>
    <name evidence="2" type="ORF">T190115A13A_10253</name>
</gene>
<evidence type="ECO:0000256" key="1">
    <source>
        <dbReference type="SAM" id="Phobius"/>
    </source>
</evidence>